<feature type="domain" description="EGF-like" evidence="11">
    <location>
        <begin position="387"/>
        <end position="421"/>
    </location>
</feature>
<comment type="subcellular location">
    <subcellularLocation>
        <location evidence="1">Membrane</location>
        <topology evidence="1">Single-pass membrane protein</topology>
    </subcellularLocation>
</comment>
<gene>
    <name evidence="14" type="ORF">OS493_030179</name>
</gene>
<feature type="domain" description="VWFD" evidence="13">
    <location>
        <begin position="1"/>
        <end position="138"/>
    </location>
</feature>
<dbReference type="GO" id="GO:0005886">
    <property type="term" value="C:plasma membrane"/>
    <property type="evidence" value="ECO:0007669"/>
    <property type="project" value="InterPro"/>
</dbReference>
<dbReference type="SMART" id="SM00181">
    <property type="entry name" value="EGF"/>
    <property type="match status" value="10"/>
</dbReference>
<evidence type="ECO:0000256" key="5">
    <source>
        <dbReference type="ARBA" id="ARBA00022989"/>
    </source>
</evidence>
<dbReference type="CDD" id="cd11304">
    <property type="entry name" value="Cadherin_repeat"/>
    <property type="match status" value="2"/>
</dbReference>
<comment type="caution">
    <text evidence="9">Lacks conserved residue(s) required for the propagation of feature annotation.</text>
</comment>
<dbReference type="EMBL" id="MU826857">
    <property type="protein sequence ID" value="KAJ7370750.1"/>
    <property type="molecule type" value="Genomic_DNA"/>
</dbReference>
<keyword evidence="9" id="KW-1015">Disulfide bond</keyword>
<feature type="disulfide bond" evidence="9">
    <location>
        <begin position="343"/>
        <end position="352"/>
    </location>
</feature>
<feature type="transmembrane region" description="Helical" evidence="10">
    <location>
        <begin position="827"/>
        <end position="851"/>
    </location>
</feature>
<feature type="domain" description="EGF-like" evidence="11">
    <location>
        <begin position="529"/>
        <end position="563"/>
    </location>
</feature>
<name>A0A9W9YWN7_9CNID</name>
<evidence type="ECO:0000256" key="2">
    <source>
        <dbReference type="ARBA" id="ARBA00022692"/>
    </source>
</evidence>
<keyword evidence="3" id="KW-0677">Repeat</keyword>
<dbReference type="AlphaFoldDB" id="A0A9W9YWN7"/>
<dbReference type="PROSITE" id="PS01186">
    <property type="entry name" value="EGF_2"/>
    <property type="match status" value="5"/>
</dbReference>
<dbReference type="PROSITE" id="PS50268">
    <property type="entry name" value="CADHERIN_2"/>
    <property type="match status" value="2"/>
</dbReference>
<feature type="domain" description="Cadherin" evidence="12">
    <location>
        <begin position="685"/>
        <end position="789"/>
    </location>
</feature>
<dbReference type="Pfam" id="PF23106">
    <property type="entry name" value="EGF_Teneurin"/>
    <property type="match status" value="3"/>
</dbReference>
<evidence type="ECO:0000256" key="6">
    <source>
        <dbReference type="ARBA" id="ARBA00023136"/>
    </source>
</evidence>
<feature type="disulfide bond" evidence="9">
    <location>
        <begin position="432"/>
        <end position="449"/>
    </location>
</feature>
<keyword evidence="5 10" id="KW-1133">Transmembrane helix</keyword>
<feature type="domain" description="Cadherin" evidence="12">
    <location>
        <begin position="576"/>
        <end position="683"/>
    </location>
</feature>
<keyword evidence="9" id="KW-0245">EGF-like domain</keyword>
<feature type="disulfide bond" evidence="9">
    <location>
        <begin position="553"/>
        <end position="562"/>
    </location>
</feature>
<dbReference type="Proteomes" id="UP001163046">
    <property type="component" value="Unassembled WGS sequence"/>
</dbReference>
<keyword evidence="6 10" id="KW-0472">Membrane</keyword>
<dbReference type="GO" id="GO:0007156">
    <property type="term" value="P:homophilic cell adhesion via plasma membrane adhesion molecules"/>
    <property type="evidence" value="ECO:0007669"/>
    <property type="project" value="InterPro"/>
</dbReference>
<dbReference type="FunFam" id="2.60.40.60:FF:000020">
    <property type="entry name" value="Dachsous cadherin-related 1b"/>
    <property type="match status" value="1"/>
</dbReference>
<feature type="disulfide bond" evidence="9">
    <location>
        <begin position="451"/>
        <end position="460"/>
    </location>
</feature>
<dbReference type="PANTHER" id="PTHR24028:SF310">
    <property type="entry name" value="NEURAL-CADHERIN-LIKE PROTEIN"/>
    <property type="match status" value="1"/>
</dbReference>
<organism evidence="14 15">
    <name type="scientific">Desmophyllum pertusum</name>
    <dbReference type="NCBI Taxonomy" id="174260"/>
    <lineage>
        <taxon>Eukaryota</taxon>
        <taxon>Metazoa</taxon>
        <taxon>Cnidaria</taxon>
        <taxon>Anthozoa</taxon>
        <taxon>Hexacorallia</taxon>
        <taxon>Scleractinia</taxon>
        <taxon>Caryophylliina</taxon>
        <taxon>Caryophylliidae</taxon>
        <taxon>Desmophyllum</taxon>
    </lineage>
</organism>
<evidence type="ECO:0000256" key="10">
    <source>
        <dbReference type="SAM" id="Phobius"/>
    </source>
</evidence>
<dbReference type="PANTHER" id="PTHR24028">
    <property type="entry name" value="CADHERIN-87A"/>
    <property type="match status" value="1"/>
</dbReference>
<dbReference type="PRINTS" id="PR00205">
    <property type="entry name" value="CADHERIN"/>
</dbReference>
<dbReference type="SUPFAM" id="SSF49313">
    <property type="entry name" value="Cadherin-like"/>
    <property type="match status" value="2"/>
</dbReference>
<sequence>MTVNTSDPKEFPNLRIDGMLVNLTARVGQKMKLNNGTVVMDIQTTFSSLSDETGVVLISLQYESGLTVTADVRHSHAMGRQYLNVLITPTVAFKGHTEGLCGVMDNDPSNDFKGPDRELYNDPIQFADSWRITAVHNDSGLQGSWLWNSSNFHSDDVMDSSYSDPNFDPVYSLDGIDDVIVAKATAACSSLGLTGTILTSCIYDVAVTNDTSLTDQEILQQDCPDQCSGKGRCVNATCQCMIGWSGDSCQLGNCTDCSAKHGKCVKGFCECEDGWEGVTCEQKATCYNVNNCTSPINGICQRTDQCRCHDGYIGRDCSIIPTCSNVSDCSGRGICIDYDVCKCQKEWTGNDCTQFSCGSLDYCSGHGRCVALYKCDCDSGWAGASCAVPDCAGVNQCSGRGECVSSDTCQCYPGFQGVTCGDVADCASLGNCSGHGVCMQEKQGANLTCRCYAGFSGVNCSLASCLSVNNCSGHGLCLEADFCQCDVGYTGSDCANASCEGVNYCSGHGVCIGYDTCTCDPLWHGPACSAADCSSLNHCSNKGDCILPNTCECYPGYDGAACNTTAKPNLHAPVFAAPLYNTSVLENSPIGTNVLRVQASDADSGRNAQLLFSLDVGNDVSPAFTIDSISGEIFTSSALDYESSSPRLFKLKIVASDNGTPRKSSFVFMYINILDVNDHCPDFNSLHSKWFNISQHTHTGTLLTVVSATDKDSGLNGEVRYSLSYASNRDGTFSVGEENGELSVVGELKAKEYRLQVVARDFGVPSCSRQTDVTVNVFAVPGVTESPSEITTAVTEAENNTTSVLTKAIINEIPVSAPTKSWYKNPAIIMGISIGGFIVLVVVLLVVLVILSRKLKRRIKPKADYPLIRGSRLGGMTGSGESSRRSTPEECGVIEDLEMEDFGIVLRGVKTTEGYEMKTMPRIDF</sequence>
<evidence type="ECO:0000259" key="13">
    <source>
        <dbReference type="PROSITE" id="PS51233"/>
    </source>
</evidence>
<evidence type="ECO:0000256" key="4">
    <source>
        <dbReference type="ARBA" id="ARBA00022837"/>
    </source>
</evidence>
<evidence type="ECO:0000259" key="12">
    <source>
        <dbReference type="PROSITE" id="PS50268"/>
    </source>
</evidence>
<dbReference type="InterPro" id="IPR001846">
    <property type="entry name" value="VWF_type-D"/>
</dbReference>
<dbReference type="Pfam" id="PF00028">
    <property type="entry name" value="Cadherin"/>
    <property type="match status" value="2"/>
</dbReference>
<dbReference type="Gene3D" id="2.10.25.10">
    <property type="entry name" value="Laminin"/>
    <property type="match status" value="6"/>
</dbReference>
<dbReference type="OrthoDB" id="5971112at2759"/>
<dbReference type="Gene3D" id="2.60.40.60">
    <property type="entry name" value="Cadherins"/>
    <property type="match status" value="2"/>
</dbReference>
<keyword evidence="2 10" id="KW-0812">Transmembrane</keyword>
<accession>A0A9W9YWN7</accession>
<dbReference type="InterPro" id="IPR002126">
    <property type="entry name" value="Cadherin-like_dom"/>
</dbReference>
<keyword evidence="4 8" id="KW-0106">Calcium</keyword>
<reference evidence="14" key="1">
    <citation type="submission" date="2023-01" db="EMBL/GenBank/DDBJ databases">
        <title>Genome assembly of the deep-sea coral Lophelia pertusa.</title>
        <authorList>
            <person name="Herrera S."/>
            <person name="Cordes E."/>
        </authorList>
    </citation>
    <scope>NUCLEOTIDE SEQUENCE</scope>
    <source>
        <strain evidence="14">USNM1676648</strain>
        <tissue evidence="14">Polyp</tissue>
    </source>
</reference>
<evidence type="ECO:0000256" key="8">
    <source>
        <dbReference type="PROSITE-ProRule" id="PRU00043"/>
    </source>
</evidence>
<evidence type="ECO:0000256" key="9">
    <source>
        <dbReference type="PROSITE-ProRule" id="PRU00076"/>
    </source>
</evidence>
<feature type="disulfide bond" evidence="9">
    <location>
        <begin position="485"/>
        <end position="494"/>
    </location>
</feature>
<dbReference type="InterPro" id="IPR050174">
    <property type="entry name" value="Protocadherin/Cadherin-CA"/>
</dbReference>
<dbReference type="InterPro" id="IPR015919">
    <property type="entry name" value="Cadherin-like_sf"/>
</dbReference>
<evidence type="ECO:0000256" key="3">
    <source>
        <dbReference type="ARBA" id="ARBA00022737"/>
    </source>
</evidence>
<feature type="disulfide bond" evidence="9">
    <location>
        <begin position="411"/>
        <end position="420"/>
    </location>
</feature>
<comment type="caution">
    <text evidence="14">The sequence shown here is derived from an EMBL/GenBank/DDBJ whole genome shotgun (WGS) entry which is preliminary data.</text>
</comment>
<dbReference type="InterPro" id="IPR000742">
    <property type="entry name" value="EGF"/>
</dbReference>
<proteinExistence type="predicted"/>
<dbReference type="InterPro" id="IPR020894">
    <property type="entry name" value="Cadherin_CS"/>
</dbReference>
<keyword evidence="15" id="KW-1185">Reference proteome</keyword>
<dbReference type="PROSITE" id="PS50026">
    <property type="entry name" value="EGF_3"/>
    <property type="match status" value="5"/>
</dbReference>
<evidence type="ECO:0000256" key="1">
    <source>
        <dbReference type="ARBA" id="ARBA00004167"/>
    </source>
</evidence>
<evidence type="ECO:0000256" key="7">
    <source>
        <dbReference type="ARBA" id="ARBA00023180"/>
    </source>
</evidence>
<feature type="domain" description="EGF-like" evidence="11">
    <location>
        <begin position="422"/>
        <end position="461"/>
    </location>
</feature>
<dbReference type="SMART" id="SM00112">
    <property type="entry name" value="CA"/>
    <property type="match status" value="2"/>
</dbReference>
<feature type="domain" description="EGF-like" evidence="11">
    <location>
        <begin position="319"/>
        <end position="353"/>
    </location>
</feature>
<dbReference type="PROSITE" id="PS51233">
    <property type="entry name" value="VWFD"/>
    <property type="match status" value="1"/>
</dbReference>
<evidence type="ECO:0000259" key="11">
    <source>
        <dbReference type="PROSITE" id="PS50026"/>
    </source>
</evidence>
<protein>
    <submittedName>
        <fullName evidence="14">Uncharacterized protein</fullName>
    </submittedName>
</protein>
<dbReference type="GO" id="GO:0005509">
    <property type="term" value="F:calcium ion binding"/>
    <property type="evidence" value="ECO:0007669"/>
    <property type="project" value="UniProtKB-UniRule"/>
</dbReference>
<dbReference type="PROSITE" id="PS00022">
    <property type="entry name" value="EGF_1"/>
    <property type="match status" value="6"/>
</dbReference>
<keyword evidence="7" id="KW-0325">Glycoprotein</keyword>
<dbReference type="Pfam" id="PF25024">
    <property type="entry name" value="EGF_TEN"/>
    <property type="match status" value="1"/>
</dbReference>
<feature type="domain" description="EGF-like" evidence="11">
    <location>
        <begin position="462"/>
        <end position="495"/>
    </location>
</feature>
<evidence type="ECO:0000313" key="15">
    <source>
        <dbReference type="Proteomes" id="UP001163046"/>
    </source>
</evidence>
<dbReference type="PROSITE" id="PS00232">
    <property type="entry name" value="CADHERIN_1"/>
    <property type="match status" value="1"/>
</dbReference>
<evidence type="ECO:0000313" key="14">
    <source>
        <dbReference type="EMBL" id="KAJ7370750.1"/>
    </source>
</evidence>